<proteinExistence type="predicted"/>
<dbReference type="GO" id="GO:0043755">
    <property type="term" value="F:alpha-ribazole phosphatase activity"/>
    <property type="evidence" value="ECO:0007669"/>
    <property type="project" value="UniProtKB-EC"/>
</dbReference>
<dbReference type="PANTHER" id="PTHR48100:SF1">
    <property type="entry name" value="HISTIDINE PHOSPHATASE FAMILY PROTEIN-RELATED"/>
    <property type="match status" value="1"/>
</dbReference>
<evidence type="ECO:0000313" key="1">
    <source>
        <dbReference type="EMBL" id="MBB3985917.1"/>
    </source>
</evidence>
<dbReference type="SMART" id="SM00855">
    <property type="entry name" value="PGAM"/>
    <property type="match status" value="1"/>
</dbReference>
<organism evidence="1 2">
    <name type="scientific">Sagittula marina</name>
    <dbReference type="NCBI Taxonomy" id="943940"/>
    <lineage>
        <taxon>Bacteria</taxon>
        <taxon>Pseudomonadati</taxon>
        <taxon>Pseudomonadota</taxon>
        <taxon>Alphaproteobacteria</taxon>
        <taxon>Rhodobacterales</taxon>
        <taxon>Roseobacteraceae</taxon>
        <taxon>Sagittula</taxon>
    </lineage>
</organism>
<accession>A0A7W6DS64</accession>
<dbReference type="Gene3D" id="3.40.50.1240">
    <property type="entry name" value="Phosphoglycerate mutase-like"/>
    <property type="match status" value="1"/>
</dbReference>
<keyword evidence="1" id="KW-0378">Hydrolase</keyword>
<dbReference type="CDD" id="cd07067">
    <property type="entry name" value="HP_PGM_like"/>
    <property type="match status" value="1"/>
</dbReference>
<gene>
    <name evidence="1" type="ORF">GGQ68_002255</name>
</gene>
<comment type="caution">
    <text evidence="1">The sequence shown here is derived from an EMBL/GenBank/DDBJ whole genome shotgun (WGS) entry which is preliminary data.</text>
</comment>
<evidence type="ECO:0000313" key="2">
    <source>
        <dbReference type="Proteomes" id="UP000541426"/>
    </source>
</evidence>
<dbReference type="InterPro" id="IPR029033">
    <property type="entry name" value="His_PPase_superfam"/>
</dbReference>
<dbReference type="InterPro" id="IPR050275">
    <property type="entry name" value="PGM_Phosphatase"/>
</dbReference>
<name>A0A7W6DS64_9RHOB</name>
<dbReference type="InterPro" id="IPR013078">
    <property type="entry name" value="His_Pase_superF_clade-1"/>
</dbReference>
<dbReference type="GO" id="GO:0005737">
    <property type="term" value="C:cytoplasm"/>
    <property type="evidence" value="ECO:0007669"/>
    <property type="project" value="TreeGrafter"/>
</dbReference>
<keyword evidence="2" id="KW-1185">Reference proteome</keyword>
<dbReference type="PANTHER" id="PTHR48100">
    <property type="entry name" value="BROAD-SPECIFICITY PHOSPHATASE YOR283W-RELATED"/>
    <property type="match status" value="1"/>
</dbReference>
<dbReference type="RefSeq" id="WP_183965893.1">
    <property type="nucleotide sequence ID" value="NZ_BAABBZ010000007.1"/>
</dbReference>
<dbReference type="EMBL" id="JACIEJ010000005">
    <property type="protein sequence ID" value="MBB3985917.1"/>
    <property type="molecule type" value="Genomic_DNA"/>
</dbReference>
<dbReference type="Pfam" id="PF00300">
    <property type="entry name" value="His_Phos_1"/>
    <property type="match status" value="1"/>
</dbReference>
<dbReference type="Proteomes" id="UP000541426">
    <property type="component" value="Unassembled WGS sequence"/>
</dbReference>
<reference evidence="1 2" key="1">
    <citation type="submission" date="2020-08" db="EMBL/GenBank/DDBJ databases">
        <title>Genomic Encyclopedia of Type Strains, Phase IV (KMG-IV): sequencing the most valuable type-strain genomes for metagenomic binning, comparative biology and taxonomic classification.</title>
        <authorList>
            <person name="Goeker M."/>
        </authorList>
    </citation>
    <scope>NUCLEOTIDE SEQUENCE [LARGE SCALE GENOMIC DNA]</scope>
    <source>
        <strain evidence="1 2">DSM 102235</strain>
    </source>
</reference>
<dbReference type="SUPFAM" id="SSF53254">
    <property type="entry name" value="Phosphoglycerate mutase-like"/>
    <property type="match status" value="1"/>
</dbReference>
<sequence>MTDRRPELVLIRHAPVAVPGRLAGRTDFPARLDPEAVARLQGLLPDVAAVISSPAQRCVTTAAAVFSGADVATDERLWEQDFGTYDGALLADLPDLGALSSEALAAHRWPEGESFSTVSSRVAPALSDAAMRAQTEGAVAVVAHAGVIRAALALVLGHVPGALAFEIAPLSVTRLGVWEGRPVSIRQVNGGGL</sequence>
<dbReference type="AlphaFoldDB" id="A0A7W6DS64"/>
<protein>
    <submittedName>
        <fullName evidence="1">Alpha-ribazole phosphatase</fullName>
        <ecNumber evidence="1">3.1.3.73</ecNumber>
    </submittedName>
</protein>
<dbReference type="EC" id="3.1.3.73" evidence="1"/>